<evidence type="ECO:0000313" key="3">
    <source>
        <dbReference type="Proteomes" id="UP001165121"/>
    </source>
</evidence>
<feature type="compositionally biased region" description="Low complexity" evidence="1">
    <location>
        <begin position="19"/>
        <end position="30"/>
    </location>
</feature>
<proteinExistence type="predicted"/>
<name>A0A9W7D4P0_9STRA</name>
<evidence type="ECO:0000256" key="1">
    <source>
        <dbReference type="SAM" id="MobiDB-lite"/>
    </source>
</evidence>
<dbReference type="Proteomes" id="UP001165121">
    <property type="component" value="Unassembled WGS sequence"/>
</dbReference>
<protein>
    <submittedName>
        <fullName evidence="2">Unnamed protein product</fullName>
    </submittedName>
</protein>
<comment type="caution">
    <text evidence="2">The sequence shown here is derived from an EMBL/GenBank/DDBJ whole genome shotgun (WGS) entry which is preliminary data.</text>
</comment>
<dbReference type="EMBL" id="BSXT01003572">
    <property type="protein sequence ID" value="GMF54692.1"/>
    <property type="molecule type" value="Genomic_DNA"/>
</dbReference>
<keyword evidence="3" id="KW-1185">Reference proteome</keyword>
<reference evidence="2" key="1">
    <citation type="submission" date="2023-04" db="EMBL/GenBank/DDBJ databases">
        <title>Phytophthora fragariaefolia NBRC 109709.</title>
        <authorList>
            <person name="Ichikawa N."/>
            <person name="Sato H."/>
            <person name="Tonouchi N."/>
        </authorList>
    </citation>
    <scope>NUCLEOTIDE SEQUENCE</scope>
    <source>
        <strain evidence="2">NBRC 109709</strain>
    </source>
</reference>
<organism evidence="2 3">
    <name type="scientific">Phytophthora fragariaefolia</name>
    <dbReference type="NCBI Taxonomy" id="1490495"/>
    <lineage>
        <taxon>Eukaryota</taxon>
        <taxon>Sar</taxon>
        <taxon>Stramenopiles</taxon>
        <taxon>Oomycota</taxon>
        <taxon>Peronosporomycetes</taxon>
        <taxon>Peronosporales</taxon>
        <taxon>Peronosporaceae</taxon>
        <taxon>Phytophthora</taxon>
    </lineage>
</organism>
<dbReference type="AlphaFoldDB" id="A0A9W7D4P0"/>
<feature type="compositionally biased region" description="Basic and acidic residues" evidence="1">
    <location>
        <begin position="52"/>
        <end position="66"/>
    </location>
</feature>
<feature type="compositionally biased region" description="Low complexity" evidence="1">
    <location>
        <begin position="112"/>
        <end position="131"/>
    </location>
</feature>
<gene>
    <name evidence="2" type="ORF">Pfra01_002286600</name>
</gene>
<sequence length="205" mass="20457">MVVVSSTNAASGTPSKGGSATPSVSSAPPARNDGRSSSDDSQEEEAECQPHGSKESAQEFRGEARAGQHPLPVRLKATGPPDVWDGVPSPEGGCQLEPDQAQGGGGRRRRNGGQAARRSPAAQARPANTEATGFGVPAAGFGAAMAASAANSSGLLSTSTRGVAGVSVTATSTGISGKLSIRATDRAVWEMSAVVTAWCGQAVKS</sequence>
<evidence type="ECO:0000313" key="2">
    <source>
        <dbReference type="EMBL" id="GMF54692.1"/>
    </source>
</evidence>
<accession>A0A9W7D4P0</accession>
<feature type="region of interest" description="Disordered" evidence="1">
    <location>
        <begin position="1"/>
        <end position="131"/>
    </location>
</feature>
<feature type="compositionally biased region" description="Polar residues" evidence="1">
    <location>
        <begin position="1"/>
        <end position="18"/>
    </location>
</feature>